<gene>
    <name evidence="1" type="ORF">GMI68_00330</name>
    <name evidence="2" type="ORF">J7S26_01770</name>
</gene>
<sequence length="268" mass="29852">MEGDATRDFDPLDSLFFEDEQDDDVVESVFEEGPYNLPNPEAYPTFLGELNSFANAETAEARIEALFNQMPTLHAMLYSMLEACTSPVAVADLEAQVGELKQHHHCIYDPSTLADLLERASAIRKTDAEGTPLDEVEQEPLRVEEDGVEYWAVAPAPDVHWMLTDDGRAKLDRYHPLELIRACVAEDARYPEIYHTVLRLCARDGGSTLAVIGDAVDDEPVLQSPKRFATYFVDKLERAGAISWNGHWCATSAGIEYLEGIEEAEGSR</sequence>
<evidence type="ECO:0000313" key="1">
    <source>
        <dbReference type="EMBL" id="NHM13232.1"/>
    </source>
</evidence>
<evidence type="ECO:0000313" key="3">
    <source>
        <dbReference type="Proteomes" id="UP000636394"/>
    </source>
</evidence>
<dbReference type="AlphaFoldDB" id="A0A9E6MRM1"/>
<proteinExistence type="predicted"/>
<dbReference type="Proteomes" id="UP000636394">
    <property type="component" value="Unassembled WGS sequence"/>
</dbReference>
<organism evidence="2 4">
    <name type="scientific">Xiamenia xianingshaonis</name>
    <dbReference type="NCBI Taxonomy" id="2682776"/>
    <lineage>
        <taxon>Bacteria</taxon>
        <taxon>Bacillati</taxon>
        <taxon>Actinomycetota</taxon>
        <taxon>Coriobacteriia</taxon>
        <taxon>Eggerthellales</taxon>
        <taxon>Eggerthellaceae</taxon>
        <taxon>Xiamenia</taxon>
    </lineage>
</organism>
<name>A0A9E6MRM1_9ACTN</name>
<evidence type="ECO:0000313" key="4">
    <source>
        <dbReference type="Proteomes" id="UP000671910"/>
    </source>
</evidence>
<evidence type="ECO:0000313" key="2">
    <source>
        <dbReference type="EMBL" id="QTU84679.1"/>
    </source>
</evidence>
<reference evidence="1 3" key="1">
    <citation type="submission" date="2019-11" db="EMBL/GenBank/DDBJ databases">
        <title>Eggerthellaceae novel genus isolated from the rectal contents of marmort.</title>
        <authorList>
            <person name="Zhang G."/>
        </authorList>
    </citation>
    <scope>NUCLEOTIDE SEQUENCE [LARGE SCALE GENOMIC DNA]</scope>
    <source>
        <strain evidence="1">Zg-886</strain>
        <strain evidence="3">zg-886</strain>
    </source>
</reference>
<keyword evidence="3" id="KW-1185">Reference proteome</keyword>
<dbReference type="KEGG" id="ebz:J7S26_01770"/>
<accession>A0A9E6MRM1</accession>
<protein>
    <submittedName>
        <fullName evidence="2">Uncharacterized protein</fullName>
    </submittedName>
</protein>
<dbReference type="RefSeq" id="WP_166338019.1">
    <property type="nucleotide sequence ID" value="NZ_CP072829.1"/>
</dbReference>
<reference evidence="2" key="2">
    <citation type="submission" date="2021-04" db="EMBL/GenBank/DDBJ databases">
        <title>Novel species in family Eggerthellaceae.</title>
        <authorList>
            <person name="Zhang G."/>
        </authorList>
    </citation>
    <scope>NUCLEOTIDE SEQUENCE</scope>
    <source>
        <strain evidence="2">Zg-886</strain>
    </source>
</reference>
<dbReference type="EMBL" id="WPCR01000001">
    <property type="protein sequence ID" value="NHM13232.1"/>
    <property type="molecule type" value="Genomic_DNA"/>
</dbReference>
<dbReference type="Proteomes" id="UP000671910">
    <property type="component" value="Chromosome"/>
</dbReference>
<dbReference type="EMBL" id="CP072829">
    <property type="protein sequence ID" value="QTU84679.1"/>
    <property type="molecule type" value="Genomic_DNA"/>
</dbReference>